<dbReference type="EMBL" id="AAKRET010000016">
    <property type="protein sequence ID" value="ECU8355057.1"/>
    <property type="molecule type" value="Genomic_DNA"/>
</dbReference>
<dbReference type="InterPro" id="IPR036937">
    <property type="entry name" value="Adhesion_dom_fimbrial_sf"/>
</dbReference>
<dbReference type="Proteomes" id="UP000839909">
    <property type="component" value="Unassembled WGS sequence"/>
</dbReference>
<dbReference type="KEGG" id="seni:CY43_23905"/>
<dbReference type="EMBL" id="JYVU01000035">
    <property type="protein sequence ID" value="KTZ10641.1"/>
    <property type="molecule type" value="Genomic_DNA"/>
</dbReference>
<dbReference type="Proteomes" id="UP000839905">
    <property type="component" value="Unassembled WGS sequence"/>
</dbReference>
<keyword evidence="4" id="KW-0281">Fimbrium</keyword>
<evidence type="ECO:0000313" key="19">
    <source>
        <dbReference type="EMBL" id="EDI6666776.1"/>
    </source>
</evidence>
<dbReference type="OMA" id="NQATDEP"/>
<protein>
    <submittedName>
        <fullName evidence="21">Fimbrial protein SthA</fullName>
    </submittedName>
    <submittedName>
        <fullName evidence="7">Fimbrial subunit</fullName>
    </submittedName>
</protein>
<evidence type="ECO:0000313" key="25">
    <source>
        <dbReference type="Proteomes" id="UP000034636"/>
    </source>
</evidence>
<dbReference type="RefSeq" id="WP_000482239.1">
    <property type="nucleotide sequence ID" value="NZ_AP023291.1"/>
</dbReference>
<dbReference type="Proteomes" id="UP000839908">
    <property type="component" value="Unassembled WGS sequence"/>
</dbReference>
<dbReference type="FunFam" id="2.60.40.1090:FF:000006">
    <property type="entry name" value="Fimbrial protein SthA"/>
    <property type="match status" value="1"/>
</dbReference>
<evidence type="ECO:0000256" key="4">
    <source>
        <dbReference type="ARBA" id="ARBA00023263"/>
    </source>
</evidence>
<evidence type="ECO:0000313" key="7">
    <source>
        <dbReference type="EMBL" id="AKH10182.1"/>
    </source>
</evidence>
<evidence type="ECO:0000313" key="9">
    <source>
        <dbReference type="EMBL" id="EBW3626565.1"/>
    </source>
</evidence>
<evidence type="ECO:0000256" key="5">
    <source>
        <dbReference type="SAM" id="SignalP"/>
    </source>
</evidence>
<evidence type="ECO:0000313" key="17">
    <source>
        <dbReference type="EMBL" id="ECW0639543.1"/>
    </source>
</evidence>
<dbReference type="EMBL" id="RSUA01000010">
    <property type="protein sequence ID" value="MIT48681.1"/>
    <property type="molecule type" value="Genomic_DNA"/>
</dbReference>
<feature type="chain" id="PRO_5043119591" evidence="5">
    <location>
        <begin position="23"/>
        <end position="181"/>
    </location>
</feature>
<evidence type="ECO:0000313" key="12">
    <source>
        <dbReference type="EMBL" id="EBZ6921851.1"/>
    </source>
</evidence>
<dbReference type="GO" id="GO:0043709">
    <property type="term" value="P:cell adhesion involved in single-species biofilm formation"/>
    <property type="evidence" value="ECO:0007669"/>
    <property type="project" value="TreeGrafter"/>
</dbReference>
<dbReference type="Proteomes" id="UP000839914">
    <property type="component" value="Unassembled WGS sequence"/>
</dbReference>
<evidence type="ECO:0000313" key="27">
    <source>
        <dbReference type="Proteomes" id="UP000338496"/>
    </source>
</evidence>
<accession>A0A0M2IWJ1</accession>
<dbReference type="Proteomes" id="UP000338496">
    <property type="component" value="Unassembled WGS sequence"/>
</dbReference>
<dbReference type="Gene3D" id="2.60.40.1090">
    <property type="entry name" value="Fimbrial-type adhesion domain"/>
    <property type="match status" value="1"/>
</dbReference>
<reference evidence="21" key="3">
    <citation type="journal article" date="2018" name="Genome Biol.">
        <title>SKESA: strategic k-mer extension for scrupulous assemblies.</title>
        <authorList>
            <person name="Souvorov A."/>
            <person name="Agarwala R."/>
            <person name="Lipman D.J."/>
        </authorList>
    </citation>
    <scope>NUCLEOTIDE SEQUENCE</scope>
    <source>
        <strain evidence="21">S05870-14</strain>
        <strain evidence="20">Salmonella enterica</strain>
    </source>
</reference>
<feature type="domain" description="Fimbrial-type adhesion" evidence="6">
    <location>
        <begin position="26"/>
        <end position="181"/>
    </location>
</feature>
<dbReference type="AlphaFoldDB" id="A0A0D6HM59"/>
<dbReference type="EMBL" id="DAAFPQ010000003">
    <property type="protein sequence ID" value="HAB0970104.1"/>
    <property type="molecule type" value="Genomic_DNA"/>
</dbReference>
<reference evidence="17" key="7">
    <citation type="submission" date="2019-09" db="EMBL/GenBank/DDBJ databases">
        <authorList>
            <consortium name="GenomeTrakr network: Whole genome sequencing for foodborne pathogen traceback"/>
        </authorList>
    </citation>
    <scope>NUCLEOTIDE SEQUENCE [LARGE SCALE GENOMIC DNA]</scope>
    <source>
        <strain evidence="17">AUSMDU00020735</strain>
        <strain evidence="13 27">VA_WGS-00080</strain>
    </source>
</reference>
<evidence type="ECO:0000313" key="24">
    <source>
        <dbReference type="EMBL" id="MLP86741.1"/>
    </source>
</evidence>
<evidence type="ECO:0000313" key="15">
    <source>
        <dbReference type="EMBL" id="ECU8355057.1"/>
    </source>
</evidence>
<name>A0A0D6HM59_SALTM</name>
<dbReference type="EMBL" id="AAIKGB010000003">
    <property type="protein sequence ID" value="ECF1542415.1"/>
    <property type="molecule type" value="Genomic_DNA"/>
</dbReference>
<dbReference type="EMBL" id="RVDJ01000015">
    <property type="protein sequence ID" value="MLP86741.1"/>
    <property type="molecule type" value="Genomic_DNA"/>
</dbReference>
<evidence type="ECO:0000313" key="16">
    <source>
        <dbReference type="EMBL" id="ECV8759721.1"/>
    </source>
</evidence>
<evidence type="ECO:0000313" key="13">
    <source>
        <dbReference type="EMBL" id="ECE0297429.1"/>
    </source>
</evidence>
<evidence type="ECO:0000313" key="26">
    <source>
        <dbReference type="Proteomes" id="UP000054461"/>
    </source>
</evidence>
<dbReference type="SUPFAM" id="SSF49401">
    <property type="entry name" value="Bacterial adhesins"/>
    <property type="match status" value="1"/>
</dbReference>
<dbReference type="Proteomes" id="UP000839581">
    <property type="component" value="Unassembled WGS sequence"/>
</dbReference>
<evidence type="ECO:0000256" key="1">
    <source>
        <dbReference type="ARBA" id="ARBA00004561"/>
    </source>
</evidence>
<dbReference type="Proteomes" id="UP000839616">
    <property type="component" value="Unassembled WGS sequence"/>
</dbReference>
<evidence type="ECO:0000256" key="3">
    <source>
        <dbReference type="ARBA" id="ARBA00022729"/>
    </source>
</evidence>
<dbReference type="EMBL" id="DAANBW010000005">
    <property type="protein sequence ID" value="HAC9182902.1"/>
    <property type="molecule type" value="Genomic_DNA"/>
</dbReference>
<dbReference type="EMBL" id="AAIGQE010000016">
    <property type="protein sequence ID" value="ECE0297429.1"/>
    <property type="molecule type" value="Genomic_DNA"/>
</dbReference>
<reference evidence="7 25" key="2">
    <citation type="journal article" date="2015" name="Genome Announc.">
        <title>Complete Genome Sequencing of a Multidrug-Resistant and Human-Invasive Salmonella enterica Serovar Typhimurium Strain of the Emerging Sequence Type 213 Genotype.</title>
        <authorList>
            <person name="Calva E."/>
            <person name="Silva C."/>
            <person name="Zaidi M.B."/>
            <person name="Sanchez-Flores A."/>
            <person name="Estrada K."/>
            <person name="Silva G.G."/>
            <person name="Soto-Jimenez L.M."/>
            <person name="Wiesner M."/>
            <person name="Fernandez-Mora M."/>
            <person name="Edwards R.A."/>
            <person name="Vinuesa P."/>
        </authorList>
    </citation>
    <scope>NUCLEOTIDE SEQUENCE [LARGE SCALE GENOMIC DNA]</scope>
    <source>
        <strain evidence="7 25">YU39</strain>
    </source>
</reference>
<evidence type="ECO:0000313" key="21">
    <source>
        <dbReference type="EMBL" id="HAC9182902.1"/>
    </source>
</evidence>
<sequence>MFNKKIIILAMLTAVASTPVFAQNTITFNGKIYDQACTVQVNGSTDTTIDLGNYSKERIAEKGATTDYVPFTVSLVSCPEAGTGVPTQAMFRFHGATDDSNPTYFKNADEGSETGAAGVGISIQNASHSDVTDNTDDAAVNLPTDGSTADFTYYAAMANDGSATVTGGDVSTQVTYTVSYQ</sequence>
<evidence type="ECO:0000313" key="11">
    <source>
        <dbReference type="EMBL" id="EBY1701721.1"/>
    </source>
</evidence>
<evidence type="ECO:0000256" key="2">
    <source>
        <dbReference type="ARBA" id="ARBA00006671"/>
    </source>
</evidence>
<dbReference type="Pfam" id="PF00419">
    <property type="entry name" value="Fimbrial"/>
    <property type="match status" value="1"/>
</dbReference>
<dbReference type="GO" id="GO:0009289">
    <property type="term" value="C:pilus"/>
    <property type="evidence" value="ECO:0007669"/>
    <property type="project" value="UniProtKB-SubCell"/>
</dbReference>
<reference evidence="19" key="4">
    <citation type="submission" date="2018-07" db="EMBL/GenBank/DDBJ databases">
        <authorList>
            <consortium name="PulseNet: The National Subtyping Network for Foodborne Disease Surveillance"/>
            <person name="Tarr C.L."/>
            <person name="Trees E."/>
            <person name="Katz L.S."/>
            <person name="Carleton-Romer H.A."/>
            <person name="Stroika S."/>
            <person name="Kucerova Z."/>
            <person name="Roache K.F."/>
            <person name="Sabol A.L."/>
            <person name="Besser J."/>
            <person name="Gerner-Smidt P."/>
        </authorList>
    </citation>
    <scope>NUCLEOTIDE SEQUENCE [LARGE SCALE GENOMIC DNA]</scope>
    <source>
        <strain evidence="15">PNUSAS008736</strain>
        <strain evidence="19">PNUSAS016739</strain>
    </source>
</reference>
<dbReference type="Proteomes" id="UP000054461">
    <property type="component" value="Unassembled WGS sequence"/>
</dbReference>
<accession>A0A0D6HM59</accession>
<dbReference type="InterPro" id="IPR000259">
    <property type="entry name" value="Adhesion_dom_fimbrial"/>
</dbReference>
<dbReference type="PANTHER" id="PTHR33420">
    <property type="entry name" value="FIMBRIAL SUBUNIT ELFA-RELATED"/>
    <property type="match status" value="1"/>
</dbReference>
<evidence type="ECO:0000313" key="23">
    <source>
        <dbReference type="EMBL" id="MIT48681.1"/>
    </source>
</evidence>
<dbReference type="EMBL" id="AAKVET010000003">
    <property type="protein sequence ID" value="ECW0639543.1"/>
    <property type="molecule type" value="Genomic_DNA"/>
</dbReference>
<reference evidence="22 26" key="1">
    <citation type="submission" date="2014-09" db="EMBL/GenBank/DDBJ databases">
        <title>Salmonella Genotype and Phenotype Association.</title>
        <authorList>
            <person name="Chen Y."/>
            <person name="Folster J."/>
            <person name="Ayers S."/>
            <person name="Kabera C."/>
            <person name="Li C."/>
            <person name="Mukherjee S."/>
            <person name="Lam C."/>
            <person name="Zhao S."/>
            <person name="McDermott P."/>
        </authorList>
    </citation>
    <scope>NUCLEOTIDE SEQUENCE [LARGE SCALE GENOMIC DNA]</scope>
    <source>
        <strain evidence="22 26">CVM N32045</strain>
    </source>
</reference>
<dbReference type="EMBL" id="CP011428">
    <property type="protein sequence ID" value="AKH10182.1"/>
    <property type="molecule type" value="Genomic_DNA"/>
</dbReference>
<evidence type="ECO:0000313" key="18">
    <source>
        <dbReference type="EMBL" id="ECY5339691.1"/>
    </source>
</evidence>
<gene>
    <name evidence="7" type="primary">bcfE_2</name>
    <name evidence="16" type="ORF">AAB27_02310</name>
    <name evidence="23" type="ORF">AU613_07260</name>
    <name evidence="18" type="ORF">AVC05_00305</name>
    <name evidence="15" type="ORF">B1P38_15965</name>
    <name evidence="13" type="ORF">CE70_20075</name>
    <name evidence="19" type="ORF">CFF59_16140</name>
    <name evidence="22" type="ORF">DD95_14885</name>
    <name evidence="8" type="ORF">DMO92_16240</name>
    <name evidence="9" type="ORF">DPF41_00305</name>
    <name evidence="10" type="ORF">DPS76_02110</name>
    <name evidence="24" type="ORF">DRM14_15660</name>
    <name evidence="11" type="ORF">DU071_07100</name>
    <name evidence="14" type="ORF">E0935_04015</name>
    <name evidence="12" type="ORF">EER35_12830</name>
    <name evidence="17" type="ORF">F3R12_06635</name>
    <name evidence="21" type="ORF">G0J51_09085</name>
    <name evidence="20" type="ORF">GB466_05810</name>
    <name evidence="7" type="ORF">SE14_04846</name>
</gene>
<dbReference type="Proteomes" id="UP000885258">
    <property type="component" value="Unassembled WGS sequence"/>
</dbReference>
<organism evidence="21">
    <name type="scientific">Salmonella typhimurium</name>
    <dbReference type="NCBI Taxonomy" id="90371"/>
    <lineage>
        <taxon>Bacteria</taxon>
        <taxon>Pseudomonadati</taxon>
        <taxon>Pseudomonadota</taxon>
        <taxon>Gammaproteobacteria</taxon>
        <taxon>Enterobacterales</taxon>
        <taxon>Enterobacteriaceae</taxon>
        <taxon>Salmonella</taxon>
    </lineage>
</organism>
<evidence type="ECO:0000313" key="8">
    <source>
        <dbReference type="EMBL" id="EBU9273593.1"/>
    </source>
</evidence>
<accession>A0A0F7JDQ8</accession>
<dbReference type="EMBL" id="AAMLUT010000024">
    <property type="protein sequence ID" value="EDI6666776.1"/>
    <property type="molecule type" value="Genomic_DNA"/>
</dbReference>
<dbReference type="EMBL" id="AAKUOT010000003">
    <property type="protein sequence ID" value="ECV8759721.1"/>
    <property type="molecule type" value="Genomic_DNA"/>
</dbReference>
<dbReference type="Proteomes" id="UP000839911">
    <property type="component" value="Unassembled WGS sequence"/>
</dbReference>
<dbReference type="EMBL" id="AAHDPU010000014">
    <property type="protein sequence ID" value="EBU9273593.1"/>
    <property type="molecule type" value="Genomic_DNA"/>
</dbReference>
<evidence type="ECO:0000313" key="14">
    <source>
        <dbReference type="EMBL" id="ECF1542415.1"/>
    </source>
</evidence>
<dbReference type="EMBL" id="AAHIPE010000002">
    <property type="protein sequence ID" value="EBW5461260.1"/>
    <property type="molecule type" value="Genomic_DNA"/>
</dbReference>
<evidence type="ECO:0000259" key="6">
    <source>
        <dbReference type="Pfam" id="PF00419"/>
    </source>
</evidence>
<proteinExistence type="inferred from homology"/>
<dbReference type="PANTHER" id="PTHR33420:SF3">
    <property type="entry name" value="FIMBRIAL SUBUNIT ELFA"/>
    <property type="match status" value="1"/>
</dbReference>
<comment type="subcellular location">
    <subcellularLocation>
        <location evidence="1">Fimbrium</location>
    </subcellularLocation>
</comment>
<evidence type="ECO:0000313" key="20">
    <source>
        <dbReference type="EMBL" id="HAB0970104.1"/>
    </source>
</evidence>
<dbReference type="EMBL" id="AAHIDF010000001">
    <property type="protein sequence ID" value="EBW3626565.1"/>
    <property type="molecule type" value="Genomic_DNA"/>
</dbReference>
<dbReference type="PATRIC" id="fig|59201.121.peg.4411"/>
<reference evidence="21" key="6">
    <citation type="submission" date="2019-01" db="EMBL/GenBank/DDBJ databases">
        <authorList>
            <consortium name="NCBI Pathogen Detection Project"/>
        </authorList>
    </citation>
    <scope>NUCLEOTIDE SEQUENCE</scope>
    <source>
        <strain evidence="21">S05870-14</strain>
        <strain evidence="20">Salmonella enterica</strain>
    </source>
</reference>
<evidence type="ECO:0000313" key="22">
    <source>
        <dbReference type="EMBL" id="KTZ10641.1"/>
    </source>
</evidence>
<dbReference type="Proteomes" id="UP000839907">
    <property type="component" value="Unassembled WGS sequence"/>
</dbReference>
<dbReference type="NCBIfam" id="NF011824">
    <property type="entry name" value="PRK15296.1"/>
    <property type="match status" value="1"/>
</dbReference>
<keyword evidence="3 5" id="KW-0732">Signal</keyword>
<dbReference type="Proteomes" id="UP000839617">
    <property type="component" value="Unassembled WGS sequence"/>
</dbReference>
<feature type="signal peptide" evidence="5">
    <location>
        <begin position="1"/>
        <end position="22"/>
    </location>
</feature>
<dbReference type="EMBL" id="AALDNI010000001">
    <property type="protein sequence ID" value="ECY5339691.1"/>
    <property type="molecule type" value="Genomic_DNA"/>
</dbReference>
<dbReference type="InterPro" id="IPR050263">
    <property type="entry name" value="Bact_Fimbrial_Adh_Pro"/>
</dbReference>
<dbReference type="EMBL" id="AAHRYM010000014">
    <property type="protein sequence ID" value="EBZ6921851.1"/>
    <property type="molecule type" value="Genomic_DNA"/>
</dbReference>
<dbReference type="InterPro" id="IPR008966">
    <property type="entry name" value="Adhesion_dom_sf"/>
</dbReference>
<reference evidence="11" key="5">
    <citation type="submission" date="2018-07" db="EMBL/GenBank/DDBJ databases">
        <authorList>
            <person name="Ashton P.M."/>
            <person name="Dallman T."/>
            <person name="Nair S."/>
            <person name="De Pinna E."/>
            <person name="Peters T."/>
            <person name="Grant K."/>
        </authorList>
    </citation>
    <scope>NUCLEOTIDE SEQUENCE [LARGE SCALE GENOMIC DNA]</scope>
    <source>
        <strain evidence="9">231108</strain>
        <strain evidence="14">265852</strain>
        <strain evidence="23">29290</strain>
        <strain evidence="11">356083</strain>
        <strain evidence="10">422529</strain>
        <strain evidence="24">425567</strain>
        <strain evidence="18">43916</strain>
        <strain evidence="8">488670</strain>
        <strain evidence="12">632340</strain>
        <strain evidence="16">86846</strain>
    </source>
</reference>
<evidence type="ECO:0000313" key="10">
    <source>
        <dbReference type="EMBL" id="EBW5461260.1"/>
    </source>
</evidence>
<comment type="similarity">
    <text evidence="2">Belongs to the fimbrial protein family.</text>
</comment>
<dbReference type="Proteomes" id="UP000885385">
    <property type="component" value="Unassembled WGS sequence"/>
</dbReference>
<dbReference type="Proteomes" id="UP000839915">
    <property type="component" value="Unassembled WGS sequence"/>
</dbReference>
<dbReference type="Proteomes" id="UP000839595">
    <property type="component" value="Unassembled WGS sequence"/>
</dbReference>
<dbReference type="Proteomes" id="UP000034636">
    <property type="component" value="Chromosome"/>
</dbReference>
<dbReference type="eggNOG" id="COG3539">
    <property type="taxonomic scope" value="Bacteria"/>
</dbReference>
<dbReference type="EMBL" id="AAHNIA010000009">
    <property type="protein sequence ID" value="EBY1701721.1"/>
    <property type="molecule type" value="Genomic_DNA"/>
</dbReference>